<keyword evidence="3" id="KW-1185">Reference proteome</keyword>
<dbReference type="EMBL" id="CAXLJM020000093">
    <property type="protein sequence ID" value="CAL8132686.1"/>
    <property type="molecule type" value="Genomic_DNA"/>
</dbReference>
<dbReference type="Proteomes" id="UP001642540">
    <property type="component" value="Unassembled WGS sequence"/>
</dbReference>
<feature type="transmembrane region" description="Helical" evidence="1">
    <location>
        <begin position="177"/>
        <end position="200"/>
    </location>
</feature>
<keyword evidence="1" id="KW-0472">Membrane</keyword>
<evidence type="ECO:0000256" key="1">
    <source>
        <dbReference type="SAM" id="Phobius"/>
    </source>
</evidence>
<evidence type="ECO:0000313" key="2">
    <source>
        <dbReference type="EMBL" id="CAL8132686.1"/>
    </source>
</evidence>
<keyword evidence="1" id="KW-1133">Transmembrane helix</keyword>
<keyword evidence="1" id="KW-0812">Transmembrane</keyword>
<sequence length="313" mass="35452">MSVTKGSLQINEKTLTVSGNRYENGPYAKWIFLGIRMTIVIASVIFLEMFISLVASWKERTNDDMLQLATFVLLLPALEIAYAASTMLETNAPDLIFIVRERFRLINPTKAVRKTHHGIDLVETCVYVFSSAFAAFPLTLGLYPFVIKNEPLSKFIHFTTFQFFTEVDTYSRIFASILYGPIASHCAATILFVLLCTAMFGEGMQQLSWIFRRVSDIKIDTFWNFVNTYHPDFDDCPCKFSQPNQTESSGEQAPASGIGSRIRDALDRTSIYLKCRSEVEAGCLASKDFIGCFYRCEKTCKFRAGIDVESEEF</sequence>
<feature type="transmembrane region" description="Helical" evidence="1">
    <location>
        <begin position="30"/>
        <end position="54"/>
    </location>
</feature>
<proteinExistence type="predicted"/>
<name>A0ABP1RQ08_9HEXA</name>
<accession>A0ABP1RQ08</accession>
<protein>
    <submittedName>
        <fullName evidence="2">Uncharacterized protein</fullName>
    </submittedName>
</protein>
<gene>
    <name evidence="2" type="ORF">ODALV1_LOCUS24712</name>
</gene>
<comment type="caution">
    <text evidence="2">The sequence shown here is derived from an EMBL/GenBank/DDBJ whole genome shotgun (WGS) entry which is preliminary data.</text>
</comment>
<organism evidence="2 3">
    <name type="scientific">Orchesella dallaii</name>
    <dbReference type="NCBI Taxonomy" id="48710"/>
    <lineage>
        <taxon>Eukaryota</taxon>
        <taxon>Metazoa</taxon>
        <taxon>Ecdysozoa</taxon>
        <taxon>Arthropoda</taxon>
        <taxon>Hexapoda</taxon>
        <taxon>Collembola</taxon>
        <taxon>Entomobryomorpha</taxon>
        <taxon>Entomobryoidea</taxon>
        <taxon>Orchesellidae</taxon>
        <taxon>Orchesellinae</taxon>
        <taxon>Orchesella</taxon>
    </lineage>
</organism>
<feature type="transmembrane region" description="Helical" evidence="1">
    <location>
        <begin position="126"/>
        <end position="146"/>
    </location>
</feature>
<reference evidence="2 3" key="1">
    <citation type="submission" date="2024-08" db="EMBL/GenBank/DDBJ databases">
        <authorList>
            <person name="Cucini C."/>
            <person name="Frati F."/>
        </authorList>
    </citation>
    <scope>NUCLEOTIDE SEQUENCE [LARGE SCALE GENOMIC DNA]</scope>
</reference>
<evidence type="ECO:0000313" key="3">
    <source>
        <dbReference type="Proteomes" id="UP001642540"/>
    </source>
</evidence>